<dbReference type="Proteomes" id="UP001152797">
    <property type="component" value="Unassembled WGS sequence"/>
</dbReference>
<gene>
    <name evidence="1" type="ORF">C1SCF055_LOCUS35758</name>
</gene>
<evidence type="ECO:0000313" key="4">
    <source>
        <dbReference type="Proteomes" id="UP001152797"/>
    </source>
</evidence>
<dbReference type="EMBL" id="CAMXCT010004830">
    <property type="protein sequence ID" value="CAI4010488.1"/>
    <property type="molecule type" value="Genomic_DNA"/>
</dbReference>
<reference evidence="2" key="2">
    <citation type="submission" date="2024-04" db="EMBL/GenBank/DDBJ databases">
        <authorList>
            <person name="Chen Y."/>
            <person name="Shah S."/>
            <person name="Dougan E. K."/>
            <person name="Thang M."/>
            <person name="Chan C."/>
        </authorList>
    </citation>
    <scope>NUCLEOTIDE SEQUENCE [LARGE SCALE GENOMIC DNA]</scope>
</reference>
<evidence type="ECO:0000313" key="3">
    <source>
        <dbReference type="EMBL" id="CAL4797800.1"/>
    </source>
</evidence>
<name>A0A9P1DKV1_9DINO</name>
<feature type="non-terminal residue" evidence="1">
    <location>
        <position position="1"/>
    </location>
</feature>
<proteinExistence type="predicted"/>
<organism evidence="1">
    <name type="scientific">Cladocopium goreaui</name>
    <dbReference type="NCBI Taxonomy" id="2562237"/>
    <lineage>
        <taxon>Eukaryota</taxon>
        <taxon>Sar</taxon>
        <taxon>Alveolata</taxon>
        <taxon>Dinophyceae</taxon>
        <taxon>Suessiales</taxon>
        <taxon>Symbiodiniaceae</taxon>
        <taxon>Cladocopium</taxon>
    </lineage>
</organism>
<dbReference type="OrthoDB" id="413361at2759"/>
<dbReference type="AlphaFoldDB" id="A0A9P1DKV1"/>
<comment type="caution">
    <text evidence="1">The sequence shown here is derived from an EMBL/GenBank/DDBJ whole genome shotgun (WGS) entry which is preliminary data.</text>
</comment>
<protein>
    <submittedName>
        <fullName evidence="3">Copia protein</fullName>
    </submittedName>
</protein>
<accession>A0A9P1DKV1</accession>
<reference evidence="1" key="1">
    <citation type="submission" date="2022-10" db="EMBL/GenBank/DDBJ databases">
        <authorList>
            <person name="Chen Y."/>
            <person name="Dougan E. K."/>
            <person name="Chan C."/>
            <person name="Rhodes N."/>
            <person name="Thang M."/>
        </authorList>
    </citation>
    <scope>NUCLEOTIDE SEQUENCE</scope>
</reference>
<dbReference type="EMBL" id="CAMXCT030004830">
    <property type="protein sequence ID" value="CAL4797800.1"/>
    <property type="molecule type" value="Genomic_DNA"/>
</dbReference>
<sequence length="127" mass="13899">AYEDNQAVLAIIAKGYSPKLKHLAKFHRINVASTCEAFSVEDILIEYISTSHQKADVMNKALPVSVEVTSGMGFTCCLLGALCYARAKHGQLLDRGFEEQGATELLTVRDGGPLAETEHLTTLFRRS</sequence>
<evidence type="ECO:0000313" key="2">
    <source>
        <dbReference type="EMBL" id="CAL1163863.1"/>
    </source>
</evidence>
<evidence type="ECO:0000313" key="1">
    <source>
        <dbReference type="EMBL" id="CAI4010488.1"/>
    </source>
</evidence>
<keyword evidence="4" id="KW-1185">Reference proteome</keyword>
<dbReference type="EMBL" id="CAMXCT020004830">
    <property type="protein sequence ID" value="CAL1163863.1"/>
    <property type="molecule type" value="Genomic_DNA"/>
</dbReference>